<evidence type="ECO:0000256" key="2">
    <source>
        <dbReference type="SAM" id="SignalP"/>
    </source>
</evidence>
<organism evidence="3 4">
    <name type="scientific">Tetradesmus obliquus</name>
    <name type="common">Green alga</name>
    <name type="synonym">Acutodesmus obliquus</name>
    <dbReference type="NCBI Taxonomy" id="3088"/>
    <lineage>
        <taxon>Eukaryota</taxon>
        <taxon>Viridiplantae</taxon>
        <taxon>Chlorophyta</taxon>
        <taxon>core chlorophytes</taxon>
        <taxon>Chlorophyceae</taxon>
        <taxon>CS clade</taxon>
        <taxon>Sphaeropleales</taxon>
        <taxon>Scenedesmaceae</taxon>
        <taxon>Tetradesmus</taxon>
    </lineage>
</organism>
<feature type="region of interest" description="Disordered" evidence="1">
    <location>
        <begin position="45"/>
        <end position="64"/>
    </location>
</feature>
<dbReference type="Proteomes" id="UP001244341">
    <property type="component" value="Chromosome 15b"/>
</dbReference>
<feature type="chain" id="PRO_5046173333" evidence="2">
    <location>
        <begin position="22"/>
        <end position="233"/>
    </location>
</feature>
<accession>A0ABY8UP14</accession>
<name>A0ABY8UP14_TETOB</name>
<feature type="compositionally biased region" description="Polar residues" evidence="1">
    <location>
        <begin position="130"/>
        <end position="141"/>
    </location>
</feature>
<evidence type="ECO:0000313" key="4">
    <source>
        <dbReference type="Proteomes" id="UP001244341"/>
    </source>
</evidence>
<reference evidence="3 4" key="1">
    <citation type="submission" date="2023-05" db="EMBL/GenBank/DDBJ databases">
        <title>A 100% complete, gapless, phased diploid assembly of the Scenedesmus obliquus UTEX 3031 genome.</title>
        <authorList>
            <person name="Biondi T.C."/>
            <person name="Hanschen E.R."/>
            <person name="Kwon T."/>
            <person name="Eng W."/>
            <person name="Kruse C.P.S."/>
            <person name="Koehler S.I."/>
            <person name="Kunde Y."/>
            <person name="Gleasner C.D."/>
            <person name="You Mak K.T."/>
            <person name="Polle J."/>
            <person name="Hovde B.T."/>
            <person name="Starkenburg S.R."/>
        </authorList>
    </citation>
    <scope>NUCLEOTIDE SEQUENCE [LARGE SCALE GENOMIC DNA]</scope>
    <source>
        <strain evidence="3 4">DOE0152z</strain>
    </source>
</reference>
<feature type="signal peptide" evidence="2">
    <location>
        <begin position="1"/>
        <end position="21"/>
    </location>
</feature>
<dbReference type="EMBL" id="CP126222">
    <property type="protein sequence ID" value="WIA23080.1"/>
    <property type="molecule type" value="Genomic_DNA"/>
</dbReference>
<keyword evidence="4" id="KW-1185">Reference proteome</keyword>
<dbReference type="InterPro" id="IPR026140">
    <property type="entry name" value="Ribosomal_mS26"/>
</dbReference>
<protein>
    <submittedName>
        <fullName evidence="3">Uncharacterized protein</fullName>
    </submittedName>
</protein>
<feature type="region of interest" description="Disordered" evidence="1">
    <location>
        <begin position="124"/>
        <end position="161"/>
    </location>
</feature>
<keyword evidence="2" id="KW-0732">Signal</keyword>
<feature type="compositionally biased region" description="Basic and acidic residues" evidence="1">
    <location>
        <begin position="152"/>
        <end position="161"/>
    </location>
</feature>
<evidence type="ECO:0000313" key="3">
    <source>
        <dbReference type="EMBL" id="WIA23080.1"/>
    </source>
</evidence>
<evidence type="ECO:0000256" key="1">
    <source>
        <dbReference type="SAM" id="MobiDB-lite"/>
    </source>
</evidence>
<gene>
    <name evidence="3" type="ORF">OEZ85_001423</name>
</gene>
<sequence>MLAAALRQLLLPSTHLSLTAALQQQALPSTLLLLPQAAAAAAAAHSPAWPSQQQQQQQQQQLLQHACPFTTSSSSLAAKRVQNPEPLPSRHERNIANHRFQQQRALWKLQLKELRKQWREEHRQRLQAHKASSSLAQQQVDQLRRLRTASRQQDRAKQQLEREIRDAERAVEVAALRLSSAIRQDMRQHTIKQHKEARRQALLEESRGWITPEALEGRIAAALDNPQPLGMAE</sequence>
<proteinExistence type="predicted"/>
<dbReference type="Pfam" id="PF14943">
    <property type="entry name" value="MRP-S26"/>
    <property type="match status" value="1"/>
</dbReference>